<dbReference type="InterPro" id="IPR012392">
    <property type="entry name" value="3-ktacl-CoA_syn"/>
</dbReference>
<dbReference type="AlphaFoldDB" id="A0A660KUY6"/>
<dbReference type="GO" id="GO:0006633">
    <property type="term" value="P:fatty acid biosynthetic process"/>
    <property type="evidence" value="ECO:0007669"/>
    <property type="project" value="InterPro"/>
</dbReference>
<evidence type="ECO:0000313" key="5">
    <source>
        <dbReference type="Proteomes" id="UP000327013"/>
    </source>
</evidence>
<gene>
    <name evidence="4" type="ORF">FH972_010338</name>
</gene>
<evidence type="ECO:0000259" key="3">
    <source>
        <dbReference type="Pfam" id="PF08392"/>
    </source>
</evidence>
<dbReference type="SUPFAM" id="SSF53901">
    <property type="entry name" value="Thiolase-like"/>
    <property type="match status" value="1"/>
</dbReference>
<protein>
    <recommendedName>
        <fullName evidence="3">FAE domain-containing protein</fullName>
    </recommendedName>
</protein>
<reference evidence="4 5" key="1">
    <citation type="submission" date="2019-06" db="EMBL/GenBank/DDBJ databases">
        <title>A chromosomal-level reference genome of Carpinus fangiana (Coryloideae, Betulaceae).</title>
        <authorList>
            <person name="Yang X."/>
            <person name="Wang Z."/>
            <person name="Zhang L."/>
            <person name="Hao G."/>
            <person name="Liu J."/>
            <person name="Yang Y."/>
        </authorList>
    </citation>
    <scope>NUCLEOTIDE SEQUENCE [LARGE SCALE GENOMIC DNA]</scope>
    <source>
        <strain evidence="4">Cfa_2016G</strain>
        <tissue evidence="4">Leaf</tissue>
    </source>
</reference>
<proteinExistence type="predicted"/>
<comment type="catalytic activity">
    <reaction evidence="2">
        <text>a very-long-chain acyl-CoA + malonyl-CoA + H(+) = a very-long-chain 3-oxoacyl-CoA + CO2 + CoA</text>
        <dbReference type="Rhea" id="RHEA:32727"/>
        <dbReference type="ChEBI" id="CHEBI:15378"/>
        <dbReference type="ChEBI" id="CHEBI:16526"/>
        <dbReference type="ChEBI" id="CHEBI:57287"/>
        <dbReference type="ChEBI" id="CHEBI:57384"/>
        <dbReference type="ChEBI" id="CHEBI:90725"/>
        <dbReference type="ChEBI" id="CHEBI:90736"/>
        <dbReference type="EC" id="2.3.1.199"/>
    </reaction>
</comment>
<evidence type="ECO:0000313" key="4">
    <source>
        <dbReference type="EMBL" id="KAE8037776.1"/>
    </source>
</evidence>
<dbReference type="InterPro" id="IPR013601">
    <property type="entry name" value="FAE1_typ3_polyketide_synth"/>
</dbReference>
<name>A0A660KUY6_9ROSI</name>
<evidence type="ECO:0000256" key="1">
    <source>
        <dbReference type="ARBA" id="ARBA00023315"/>
    </source>
</evidence>
<keyword evidence="1" id="KW-0808">Transferase</keyword>
<dbReference type="Proteomes" id="UP000327013">
    <property type="component" value="Chromosome 4"/>
</dbReference>
<dbReference type="InterPro" id="IPR016039">
    <property type="entry name" value="Thiolase-like"/>
</dbReference>
<keyword evidence="1" id="KW-0012">Acyltransferase</keyword>
<dbReference type="GO" id="GO:0009922">
    <property type="term" value="F:fatty acid elongase activity"/>
    <property type="evidence" value="ECO:0007669"/>
    <property type="project" value="UniProtKB-EC"/>
</dbReference>
<dbReference type="OrthoDB" id="1719714at2759"/>
<feature type="domain" description="FAE" evidence="3">
    <location>
        <begin position="51"/>
        <end position="126"/>
    </location>
</feature>
<evidence type="ECO:0000256" key="2">
    <source>
        <dbReference type="ARBA" id="ARBA00047375"/>
    </source>
</evidence>
<accession>A0A660KUY6</accession>
<keyword evidence="5" id="KW-1185">Reference proteome</keyword>
<dbReference type="EMBL" id="CM017324">
    <property type="protein sequence ID" value="KAE8037776.1"/>
    <property type="molecule type" value="Genomic_DNA"/>
</dbReference>
<sequence length="127" mass="13764">MANARVRSRLGDSVLELDSFPGHHLLHNPNEKSLLGELCVLQAGGGAGVHEGDFMERSGLTRSFSEENLAFQKKIVERSGLGQKTYLPEAVLRVPPNPCMAEARKEAEAMMFSAIDELLGKTGVKAT</sequence>
<dbReference type="GO" id="GO:0016020">
    <property type="term" value="C:membrane"/>
    <property type="evidence" value="ECO:0007669"/>
    <property type="project" value="InterPro"/>
</dbReference>
<dbReference type="PANTHER" id="PTHR31561">
    <property type="entry name" value="3-KETOACYL-COA SYNTHASE"/>
    <property type="match status" value="1"/>
</dbReference>
<organism evidence="4 5">
    <name type="scientific">Carpinus fangiana</name>
    <dbReference type="NCBI Taxonomy" id="176857"/>
    <lineage>
        <taxon>Eukaryota</taxon>
        <taxon>Viridiplantae</taxon>
        <taxon>Streptophyta</taxon>
        <taxon>Embryophyta</taxon>
        <taxon>Tracheophyta</taxon>
        <taxon>Spermatophyta</taxon>
        <taxon>Magnoliopsida</taxon>
        <taxon>eudicotyledons</taxon>
        <taxon>Gunneridae</taxon>
        <taxon>Pentapetalae</taxon>
        <taxon>rosids</taxon>
        <taxon>fabids</taxon>
        <taxon>Fagales</taxon>
        <taxon>Betulaceae</taxon>
        <taxon>Carpinus</taxon>
    </lineage>
</organism>
<dbReference type="Pfam" id="PF08392">
    <property type="entry name" value="FAE1_CUT1_RppA"/>
    <property type="match status" value="1"/>
</dbReference>